<dbReference type="InterPro" id="IPR012429">
    <property type="entry name" value="HGSNAT_cat"/>
</dbReference>
<accession>A0A8S9N8V4</accession>
<keyword evidence="1" id="KW-0812">Transmembrane</keyword>
<dbReference type="AlphaFoldDB" id="A0A8S9N8V4"/>
<comment type="caution">
    <text evidence="3">The sequence shown here is derived from an EMBL/GenBank/DDBJ whole genome shotgun (WGS) entry which is preliminary data.</text>
</comment>
<reference evidence="3" key="1">
    <citation type="submission" date="2019-12" db="EMBL/GenBank/DDBJ databases">
        <title>Genome sequencing and annotation of Brassica cretica.</title>
        <authorList>
            <person name="Studholme D.J."/>
            <person name="Sarris P."/>
        </authorList>
    </citation>
    <scope>NUCLEOTIDE SEQUENCE</scope>
    <source>
        <strain evidence="3">PFS-109/04</strain>
        <tissue evidence="3">Leaf</tissue>
    </source>
</reference>
<evidence type="ECO:0000313" key="3">
    <source>
        <dbReference type="EMBL" id="KAF3490242.1"/>
    </source>
</evidence>
<sequence length="273" mass="30589">MRTELAMYEPIKSTDDGDQWREKKDIESASSLQISSHHRPYLSSDKERLVSLDVFRGLTVALMILVDDVGGILPAINHSPWDGVTLADLVMPFFLFIVGVSLALAYKQCSIYSPHNGPLPPGAPSWCQAPFDPEGLLSSLMATVTCLVGLHYGHIIIHFKDHKRRLNQWILRSFCLLMLGLALDLFGMHLNKPLYTLSYVCVTAGASGFLFSTIYLMVDVYGYKRASLVLQWMGIHALPIYVLIACNLVFLIIHGFYWKKPINNLLHLIGIGK</sequence>
<dbReference type="PANTHER" id="PTHR31061:SF24">
    <property type="entry name" value="LD22376P"/>
    <property type="match status" value="1"/>
</dbReference>
<keyword evidence="1" id="KW-1133">Transmembrane helix</keyword>
<feature type="transmembrane region" description="Helical" evidence="1">
    <location>
        <begin position="196"/>
        <end position="218"/>
    </location>
</feature>
<feature type="transmembrane region" description="Helical" evidence="1">
    <location>
        <begin position="54"/>
        <end position="73"/>
    </location>
</feature>
<dbReference type="Pfam" id="PF07786">
    <property type="entry name" value="HGSNAT_cat"/>
    <property type="match status" value="1"/>
</dbReference>
<evidence type="ECO:0000313" key="4">
    <source>
        <dbReference type="Proteomes" id="UP000712600"/>
    </source>
</evidence>
<evidence type="ECO:0000256" key="1">
    <source>
        <dbReference type="SAM" id="Phobius"/>
    </source>
</evidence>
<feature type="domain" description="Heparan-alpha-glucosaminide N-acetyltransferase catalytic" evidence="2">
    <location>
        <begin position="48"/>
        <end position="108"/>
    </location>
</feature>
<organism evidence="3 4">
    <name type="scientific">Brassica cretica</name>
    <name type="common">Mustard</name>
    <dbReference type="NCBI Taxonomy" id="69181"/>
    <lineage>
        <taxon>Eukaryota</taxon>
        <taxon>Viridiplantae</taxon>
        <taxon>Streptophyta</taxon>
        <taxon>Embryophyta</taxon>
        <taxon>Tracheophyta</taxon>
        <taxon>Spermatophyta</taxon>
        <taxon>Magnoliopsida</taxon>
        <taxon>eudicotyledons</taxon>
        <taxon>Gunneridae</taxon>
        <taxon>Pentapetalae</taxon>
        <taxon>rosids</taxon>
        <taxon>malvids</taxon>
        <taxon>Brassicales</taxon>
        <taxon>Brassicaceae</taxon>
        <taxon>Brassiceae</taxon>
        <taxon>Brassica</taxon>
    </lineage>
</organism>
<protein>
    <recommendedName>
        <fullName evidence="2">Heparan-alpha-glucosaminide N-acetyltransferase catalytic domain-containing protein</fullName>
    </recommendedName>
</protein>
<feature type="transmembrane region" description="Helical" evidence="1">
    <location>
        <begin position="238"/>
        <end position="258"/>
    </location>
</feature>
<dbReference type="PANTHER" id="PTHR31061">
    <property type="entry name" value="LD22376P"/>
    <property type="match status" value="1"/>
</dbReference>
<dbReference type="EMBL" id="QGKX02002183">
    <property type="protein sequence ID" value="KAF3490242.1"/>
    <property type="molecule type" value="Genomic_DNA"/>
</dbReference>
<feature type="transmembrane region" description="Helical" evidence="1">
    <location>
        <begin position="169"/>
        <end position="190"/>
    </location>
</feature>
<dbReference type="Proteomes" id="UP000712600">
    <property type="component" value="Unassembled WGS sequence"/>
</dbReference>
<keyword evidence="1" id="KW-0472">Membrane</keyword>
<evidence type="ECO:0000259" key="2">
    <source>
        <dbReference type="Pfam" id="PF07786"/>
    </source>
</evidence>
<gene>
    <name evidence="3" type="ORF">F2Q69_00055970</name>
</gene>
<feature type="transmembrane region" description="Helical" evidence="1">
    <location>
        <begin position="136"/>
        <end position="157"/>
    </location>
</feature>
<feature type="transmembrane region" description="Helical" evidence="1">
    <location>
        <begin position="85"/>
        <end position="106"/>
    </location>
</feature>
<proteinExistence type="predicted"/>
<name>A0A8S9N8V4_BRACR</name>